<feature type="transmembrane region" description="Helical" evidence="1">
    <location>
        <begin position="36"/>
        <end position="58"/>
    </location>
</feature>
<keyword evidence="1" id="KW-0812">Transmembrane</keyword>
<feature type="transmembrane region" description="Helical" evidence="1">
    <location>
        <begin position="132"/>
        <end position="154"/>
    </location>
</feature>
<dbReference type="EMBL" id="CAJRAF010000002">
    <property type="protein sequence ID" value="CAG4999182.1"/>
    <property type="molecule type" value="Genomic_DNA"/>
</dbReference>
<keyword evidence="1" id="KW-0472">Membrane</keyword>
<feature type="transmembrane region" description="Helical" evidence="1">
    <location>
        <begin position="99"/>
        <end position="120"/>
    </location>
</feature>
<comment type="caution">
    <text evidence="2">The sequence shown here is derived from an EMBL/GenBank/DDBJ whole genome shotgun (WGS) entry which is preliminary data.</text>
</comment>
<organism evidence="2 3">
    <name type="scientific">Dyadobacter helix</name>
    <dbReference type="NCBI Taxonomy" id="2822344"/>
    <lineage>
        <taxon>Bacteria</taxon>
        <taxon>Pseudomonadati</taxon>
        <taxon>Bacteroidota</taxon>
        <taxon>Cytophagia</taxon>
        <taxon>Cytophagales</taxon>
        <taxon>Spirosomataceae</taxon>
        <taxon>Dyadobacter</taxon>
    </lineage>
</organism>
<dbReference type="PANTHER" id="PTHR36974">
    <property type="entry name" value="MEMBRANE PROTEIN-RELATED"/>
    <property type="match status" value="1"/>
</dbReference>
<accession>A0A916JAD0</accession>
<evidence type="ECO:0000313" key="3">
    <source>
        <dbReference type="Proteomes" id="UP000680038"/>
    </source>
</evidence>
<reference evidence="2" key="1">
    <citation type="submission" date="2021-04" db="EMBL/GenBank/DDBJ databases">
        <authorList>
            <person name="Rodrigo-Torres L."/>
            <person name="Arahal R. D."/>
            <person name="Lucena T."/>
        </authorList>
    </citation>
    <scope>NUCLEOTIDE SEQUENCE</scope>
    <source>
        <strain evidence="2">CECT 9275</strain>
    </source>
</reference>
<evidence type="ECO:0000256" key="1">
    <source>
        <dbReference type="SAM" id="Phobius"/>
    </source>
</evidence>
<gene>
    <name evidence="2" type="ORF">DYBT9275_02172</name>
</gene>
<keyword evidence="1" id="KW-1133">Transmembrane helix</keyword>
<dbReference type="AlphaFoldDB" id="A0A916JAD0"/>
<dbReference type="PANTHER" id="PTHR36974:SF1">
    <property type="entry name" value="DOXX FAMILY MEMBRANE PROTEIN"/>
    <property type="match status" value="1"/>
</dbReference>
<feature type="transmembrane region" description="Helical" evidence="1">
    <location>
        <begin position="70"/>
        <end position="93"/>
    </location>
</feature>
<dbReference type="Proteomes" id="UP000680038">
    <property type="component" value="Unassembled WGS sequence"/>
</dbReference>
<protein>
    <recommendedName>
        <fullName evidence="4">DoxX family membrane protein</fullName>
    </recommendedName>
</protein>
<keyword evidence="3" id="KW-1185">Reference proteome</keyword>
<name>A0A916JAD0_9BACT</name>
<proteinExistence type="predicted"/>
<sequence>MEDLCKKKIMKPFIVLIVAFGLSLLGTKFMMGNFEFAFSGRIAMSVMLIFTAFAHFAFTKGMAMMLPDFVPYKIEMVYLTGIMEIAFAIGLLIPGIRVMVAWLLILFLIIVLPANIYASVKQINYQNGSFDGNGLAYLWFRIPLQILFIVWTYLSSVNA</sequence>
<feature type="transmembrane region" description="Helical" evidence="1">
    <location>
        <begin position="12"/>
        <end position="30"/>
    </location>
</feature>
<evidence type="ECO:0008006" key="4">
    <source>
        <dbReference type="Google" id="ProtNLM"/>
    </source>
</evidence>
<evidence type="ECO:0000313" key="2">
    <source>
        <dbReference type="EMBL" id="CAG4999182.1"/>
    </source>
</evidence>